<dbReference type="PROSITE" id="PS51257">
    <property type="entry name" value="PROKAR_LIPOPROTEIN"/>
    <property type="match status" value="1"/>
</dbReference>
<sequence length="135" mass="14880">MKRPPAASSATVLVTVSCMQPSPMPCWAISEIWGPATRGLLLPSPFPDRVGEIVMSRAQALGFAHAKLMLAFIRQPDERYFVKEALALHTAYVNAIERVFGAPPDTLRRADASVVEFWIKAMRDHAAPPSPEEPR</sequence>
<keyword evidence="2" id="KW-1185">Reference proteome</keyword>
<reference evidence="2" key="1">
    <citation type="journal article" date="2019" name="Int. J. Syst. Evol. Microbiol.">
        <title>The Global Catalogue of Microorganisms (GCM) 10K type strain sequencing project: providing services to taxonomists for standard genome sequencing and annotation.</title>
        <authorList>
            <consortium name="The Broad Institute Genomics Platform"/>
            <consortium name="The Broad Institute Genome Sequencing Center for Infectious Disease"/>
            <person name="Wu L."/>
            <person name="Ma J."/>
        </authorList>
    </citation>
    <scope>NUCLEOTIDE SEQUENCE [LARGE SCALE GENOMIC DNA]</scope>
    <source>
        <strain evidence="2">CGMCC 1.16226</strain>
    </source>
</reference>
<accession>A0ABW4WAE2</accession>
<name>A0ABW4WAE2_9HYPH</name>
<dbReference type="EMBL" id="JBHUGY010000015">
    <property type="protein sequence ID" value="MFD2053116.1"/>
    <property type="molecule type" value="Genomic_DNA"/>
</dbReference>
<evidence type="ECO:0000313" key="1">
    <source>
        <dbReference type="EMBL" id="MFD2053116.1"/>
    </source>
</evidence>
<organism evidence="1 2">
    <name type="scientific">Mesorhizobium calcicola</name>
    <dbReference type="NCBI Taxonomy" id="1300310"/>
    <lineage>
        <taxon>Bacteria</taxon>
        <taxon>Pseudomonadati</taxon>
        <taxon>Pseudomonadota</taxon>
        <taxon>Alphaproteobacteria</taxon>
        <taxon>Hyphomicrobiales</taxon>
        <taxon>Phyllobacteriaceae</taxon>
        <taxon>Mesorhizobium</taxon>
    </lineage>
</organism>
<comment type="caution">
    <text evidence="1">The sequence shown here is derived from an EMBL/GenBank/DDBJ whole genome shotgun (WGS) entry which is preliminary data.</text>
</comment>
<dbReference type="Proteomes" id="UP001597349">
    <property type="component" value="Unassembled WGS sequence"/>
</dbReference>
<proteinExistence type="predicted"/>
<evidence type="ECO:0000313" key="2">
    <source>
        <dbReference type="Proteomes" id="UP001597349"/>
    </source>
</evidence>
<dbReference type="RefSeq" id="WP_379018009.1">
    <property type="nucleotide sequence ID" value="NZ_JBHUGY010000015.1"/>
</dbReference>
<gene>
    <name evidence="1" type="ORF">ACFSQT_08315</name>
</gene>
<protein>
    <submittedName>
        <fullName evidence="1">Uncharacterized protein</fullName>
    </submittedName>
</protein>